<evidence type="ECO:0000256" key="5">
    <source>
        <dbReference type="ARBA" id="ARBA00022505"/>
    </source>
</evidence>
<dbReference type="Gene3D" id="3.40.228.10">
    <property type="entry name" value="Dimethylsulfoxide Reductase, domain 2"/>
    <property type="match status" value="1"/>
</dbReference>
<keyword evidence="10" id="KW-0534">Nitrate assimilation</keyword>
<evidence type="ECO:0000256" key="8">
    <source>
        <dbReference type="ARBA" id="ARBA00023004"/>
    </source>
</evidence>
<evidence type="ECO:0000256" key="4">
    <source>
        <dbReference type="ARBA" id="ARBA00022485"/>
    </source>
</evidence>
<name>A0ABU3KJF0_9BURK</name>
<dbReference type="Proteomes" id="UP001321700">
    <property type="component" value="Unassembled WGS sequence"/>
</dbReference>
<evidence type="ECO:0000256" key="10">
    <source>
        <dbReference type="ARBA" id="ARBA00023063"/>
    </source>
</evidence>
<dbReference type="Pfam" id="PF04879">
    <property type="entry name" value="Molybdop_Fe4S4"/>
    <property type="match status" value="1"/>
</dbReference>
<dbReference type="InterPro" id="IPR027467">
    <property type="entry name" value="MopterinOxRdtase_cofactor_BS"/>
</dbReference>
<dbReference type="EMBL" id="JAVBIK010000001">
    <property type="protein sequence ID" value="MDT7517805.1"/>
    <property type="molecule type" value="Genomic_DNA"/>
</dbReference>
<dbReference type="PROSITE" id="PS00551">
    <property type="entry name" value="MOLYBDOPTERIN_PROK_1"/>
    <property type="match status" value="1"/>
</dbReference>
<comment type="similarity">
    <text evidence="3">Belongs to the prokaryotic molybdopterin-containing oxidoreductase family. NasA/NapA/NarB subfamily.</text>
</comment>
<dbReference type="Pfam" id="PF00384">
    <property type="entry name" value="Molybdopterin"/>
    <property type="match status" value="1"/>
</dbReference>
<dbReference type="InterPro" id="IPR006656">
    <property type="entry name" value="Mopterin_OxRdtase"/>
</dbReference>
<dbReference type="Pfam" id="PF04324">
    <property type="entry name" value="Fer2_BFD"/>
    <property type="match status" value="1"/>
</dbReference>
<dbReference type="InterPro" id="IPR050123">
    <property type="entry name" value="Prok_molybdopt-oxidoreductase"/>
</dbReference>
<dbReference type="Gene3D" id="3.40.50.740">
    <property type="match status" value="1"/>
</dbReference>
<dbReference type="CDD" id="cd02791">
    <property type="entry name" value="MopB_CT_Nitrate-R-NapA-like"/>
    <property type="match status" value="1"/>
</dbReference>
<evidence type="ECO:0000313" key="12">
    <source>
        <dbReference type="EMBL" id="MDT7517805.1"/>
    </source>
</evidence>
<proteinExistence type="inferred from homology"/>
<evidence type="ECO:0000256" key="1">
    <source>
        <dbReference type="ARBA" id="ARBA00001942"/>
    </source>
</evidence>
<protein>
    <submittedName>
        <fullName evidence="12">Molybdopterin-dependent oxidoreductase</fullName>
    </submittedName>
</protein>
<evidence type="ECO:0000313" key="13">
    <source>
        <dbReference type="Proteomes" id="UP001321700"/>
    </source>
</evidence>
<dbReference type="InterPro" id="IPR041854">
    <property type="entry name" value="BFD-like_2Fe2S-bd_dom_sf"/>
</dbReference>
<dbReference type="Gene3D" id="2.40.40.20">
    <property type="match status" value="1"/>
</dbReference>
<dbReference type="InterPro" id="IPR007419">
    <property type="entry name" value="BFD-like_2Fe2S-bd_dom"/>
</dbReference>
<dbReference type="Pfam" id="PF01568">
    <property type="entry name" value="Molydop_binding"/>
    <property type="match status" value="1"/>
</dbReference>
<dbReference type="PROSITE" id="PS51669">
    <property type="entry name" value="4FE4S_MOW_BIS_MGD"/>
    <property type="match status" value="1"/>
</dbReference>
<evidence type="ECO:0000256" key="7">
    <source>
        <dbReference type="ARBA" id="ARBA00023002"/>
    </source>
</evidence>
<dbReference type="PANTHER" id="PTHR43105:SF9">
    <property type="entry name" value="NADPH-FE(3+) OXIDOREDUCTASE SUBUNIT ALPHA"/>
    <property type="match status" value="1"/>
</dbReference>
<keyword evidence="4" id="KW-0004">4Fe-4S</keyword>
<evidence type="ECO:0000256" key="6">
    <source>
        <dbReference type="ARBA" id="ARBA00022723"/>
    </source>
</evidence>
<keyword evidence="9" id="KW-0411">Iron-sulfur</keyword>
<reference evidence="12 13" key="1">
    <citation type="submission" date="2023-08" db="EMBL/GenBank/DDBJ databases">
        <title>Rhodoferax potami sp. nov. and Rhodoferax mekongensis sp. nov., isolated from the Mekong River in Thailand.</title>
        <authorList>
            <person name="Kitikhun S."/>
            <person name="Charoenyingcharoen P."/>
            <person name="Siriarchawattana P."/>
            <person name="Likhitrattanapisal S."/>
            <person name="Nilsakha T."/>
            <person name="Chanpet A."/>
            <person name="Rattanawaree P."/>
            <person name="Ingsriswang S."/>
        </authorList>
    </citation>
    <scope>NUCLEOTIDE SEQUENCE [LARGE SCALE GENOMIC DNA]</scope>
    <source>
        <strain evidence="12 13">TBRC 17660</strain>
    </source>
</reference>
<keyword evidence="5" id="KW-0500">Molybdenum</keyword>
<dbReference type="SMART" id="SM00926">
    <property type="entry name" value="Molybdop_Fe4S4"/>
    <property type="match status" value="1"/>
</dbReference>
<keyword evidence="13" id="KW-1185">Reference proteome</keyword>
<dbReference type="InterPro" id="IPR041957">
    <property type="entry name" value="CT_Nitrate-R-NapA-like"/>
</dbReference>
<feature type="domain" description="4Fe-4S Mo/W bis-MGD-type" evidence="11">
    <location>
        <begin position="4"/>
        <end position="60"/>
    </location>
</feature>
<gene>
    <name evidence="12" type="ORF">RAE19_03475</name>
</gene>
<dbReference type="SUPFAM" id="SSF50692">
    <property type="entry name" value="ADC-like"/>
    <property type="match status" value="1"/>
</dbReference>
<comment type="cofactor">
    <cofactor evidence="1">
        <name>Mo-bis(molybdopterin guanine dinucleotide)</name>
        <dbReference type="ChEBI" id="CHEBI:60539"/>
    </cofactor>
</comment>
<evidence type="ECO:0000256" key="3">
    <source>
        <dbReference type="ARBA" id="ARBA00008747"/>
    </source>
</evidence>
<organism evidence="12 13">
    <name type="scientific">Rhodoferax potami</name>
    <dbReference type="NCBI Taxonomy" id="3068338"/>
    <lineage>
        <taxon>Bacteria</taxon>
        <taxon>Pseudomonadati</taxon>
        <taxon>Pseudomonadota</taxon>
        <taxon>Betaproteobacteria</taxon>
        <taxon>Burkholderiales</taxon>
        <taxon>Comamonadaceae</taxon>
        <taxon>Rhodoferax</taxon>
    </lineage>
</organism>
<dbReference type="InterPro" id="IPR006963">
    <property type="entry name" value="Mopterin_OxRdtase_4Fe-4S_dom"/>
</dbReference>
<dbReference type="PROSITE" id="PS00490">
    <property type="entry name" value="MOLYBDOPTERIN_PROK_2"/>
    <property type="match status" value="1"/>
</dbReference>
<dbReference type="CDD" id="cd02754">
    <property type="entry name" value="MopB_Nitrate-R-NapA-like"/>
    <property type="match status" value="1"/>
</dbReference>
<keyword evidence="6" id="KW-0479">Metal-binding</keyword>
<dbReference type="SUPFAM" id="SSF53706">
    <property type="entry name" value="Formate dehydrogenase/DMSO reductase, domains 1-3"/>
    <property type="match status" value="1"/>
</dbReference>
<evidence type="ECO:0000259" key="11">
    <source>
        <dbReference type="PROSITE" id="PS51669"/>
    </source>
</evidence>
<dbReference type="Gene3D" id="1.10.10.1100">
    <property type="entry name" value="BFD-like [2Fe-2S]-binding domain"/>
    <property type="match status" value="1"/>
</dbReference>
<keyword evidence="8" id="KW-0408">Iron</keyword>
<dbReference type="PANTHER" id="PTHR43105">
    <property type="entry name" value="RESPIRATORY NITRATE REDUCTASE"/>
    <property type="match status" value="1"/>
</dbReference>
<accession>A0ABU3KJF0</accession>
<dbReference type="Gene3D" id="2.20.25.90">
    <property type="entry name" value="ADC-like domains"/>
    <property type="match status" value="1"/>
</dbReference>
<evidence type="ECO:0000256" key="2">
    <source>
        <dbReference type="ARBA" id="ARBA00001966"/>
    </source>
</evidence>
<dbReference type="InterPro" id="IPR006655">
    <property type="entry name" value="Mopterin_OxRdtase_prok_CS"/>
</dbReference>
<dbReference type="RefSeq" id="WP_313873608.1">
    <property type="nucleotide sequence ID" value="NZ_JAVBIK010000001.1"/>
</dbReference>
<keyword evidence="7" id="KW-0560">Oxidoreductase</keyword>
<dbReference type="InterPro" id="IPR009010">
    <property type="entry name" value="Asp_de-COase-like_dom_sf"/>
</dbReference>
<sequence>MDLVKETQSTCPYCGVGCGVIIQSTGNQITGVKGDPQHPANFGRLCSKGSTLHLTATAEVTLQTRLLQPLQRLQRLQRGAAPEPVTWDSALHTATTKFAQVIRDHGPDAVGFYVSGQLLTEDYYVFNKLAKGLIGTNNIDTNSRLCMSSAVAGYKKTLGADSPPASYEDLGLASTLFIAGSNAAYAHPILFRRIEDAKAANPALKIVVVDVRRTDTAEAADLFLQIQPGTDVMLFNGMLHLMLWEGWTDAAYIAAHTEGFDSLKALVRDCTPDAVAAVCGIRKAELMEATRLFAQSSATLSLYCMGLNQSSAGTAKNTALINLHLATGQIGKPGAGPFSLTGQPNAMGGREVGGLANLLSAHRDLANPTHRAEVAALWGVPNVPEKPGKTAIEMFQATADGEIKALWIACTNPAQSLPDQATVRRALERAEFVVLQEAFATTATARYADLLLPATTWGEKEGTVTNSERRISRVRAAVAAPGPQDNGSRHDWAIAVDFAQRLESALGRTPALPTLFPYPTPESVWNEHRESTRGRDLDITGMSYAQLEATPLQWPMPEGTTSGKVRLYEDGVFPTPTGRARFVAAPYTPVAEQREARYPFALTTGRLRDQWHGMSRTGTLGRLFGHVREPALHMHPQDMSRRLLAEGDLVHITSKRGSILAPVQASTEVGLSQVFLPMHWGDEFLSGQSNTGERLGGVNALTSPVFCPDSKQPELKHAAVKVLKADMPWGVTALAWLPADLVLARRTKLQALMARFEFASCVLFGNDAALGQAGRTGVMFRAAGSAPPDDALLAQIETLLDLQGPDAVRYADPKRGQRRVVRLQRSTVNATLEGFLLSGDTQARDWMAALLREEQPAQNYGRALLAGGAQAPLPVLSKGKTVCTCFNVSDIAITDTLSRCTGNDAERLGQLQKTLQCGTNCGSCIPQLQRMVKATPMAAVPADA</sequence>
<comment type="caution">
    <text evidence="12">The sequence shown here is derived from an EMBL/GenBank/DDBJ whole genome shotgun (WGS) entry which is preliminary data.</text>
</comment>
<dbReference type="InterPro" id="IPR006657">
    <property type="entry name" value="MoPterin_dinucl-bd_dom"/>
</dbReference>
<evidence type="ECO:0000256" key="9">
    <source>
        <dbReference type="ARBA" id="ARBA00023014"/>
    </source>
</evidence>
<comment type="cofactor">
    <cofactor evidence="2">
        <name>[4Fe-4S] cluster</name>
        <dbReference type="ChEBI" id="CHEBI:49883"/>
    </cofactor>
</comment>